<dbReference type="InterPro" id="IPR027417">
    <property type="entry name" value="P-loop_NTPase"/>
</dbReference>
<evidence type="ECO:0000256" key="2">
    <source>
        <dbReference type="ARBA" id="ARBA00005417"/>
    </source>
</evidence>
<proteinExistence type="inferred from homology"/>
<evidence type="ECO:0000313" key="12">
    <source>
        <dbReference type="Proteomes" id="UP000705867"/>
    </source>
</evidence>
<evidence type="ECO:0000256" key="3">
    <source>
        <dbReference type="ARBA" id="ARBA00022448"/>
    </source>
</evidence>
<reference evidence="11" key="2">
    <citation type="submission" date="2021-08" db="EMBL/GenBank/DDBJ databases">
        <authorList>
            <person name="Dalcin Martins P."/>
        </authorList>
    </citation>
    <scope>NUCLEOTIDE SEQUENCE</scope>
    <source>
        <strain evidence="11">MAG_39</strain>
    </source>
</reference>
<dbReference type="InterPro" id="IPR050763">
    <property type="entry name" value="ABC_transporter_ATP-binding"/>
</dbReference>
<dbReference type="GO" id="GO:0005886">
    <property type="term" value="C:plasma membrane"/>
    <property type="evidence" value="ECO:0007669"/>
    <property type="project" value="UniProtKB-SubCell"/>
</dbReference>
<keyword evidence="8" id="KW-1278">Translocase</keyword>
<dbReference type="Proteomes" id="UP000705867">
    <property type="component" value="Unassembled WGS sequence"/>
</dbReference>
<keyword evidence="9" id="KW-0472">Membrane</keyword>
<evidence type="ECO:0000256" key="1">
    <source>
        <dbReference type="ARBA" id="ARBA00004236"/>
    </source>
</evidence>
<dbReference type="InterPro" id="IPR003593">
    <property type="entry name" value="AAA+_ATPase"/>
</dbReference>
<dbReference type="EMBL" id="JAIOIV010000031">
    <property type="protein sequence ID" value="MBZ0155366.1"/>
    <property type="molecule type" value="Genomic_DNA"/>
</dbReference>
<sequence length="244" mass="27382">MSIITAKNLVKEYGPLRAVDGIDFAIGRGEFFGFLGPNGAGKTTVMRMLHCFMPPTSGELRVFDLDVTKHPSEIKARIGVMPQENNLDPDLTVCENLIVYARYFDIQRKVAVHRAAELLGFVDLREKEKAKIDTLSGGMKHRLLLARALINTPELLILDEPTTGLDPHSRIDVWEKLNHLKSQKITLILTTHYMEEAERLCDRVAIMDSGKIVTVDSPESLMRVHGCKNLEDVYLQLTGRSLAD</sequence>
<protein>
    <submittedName>
        <fullName evidence="11">ABC transporter ATP-binding protein</fullName>
    </submittedName>
</protein>
<keyword evidence="5" id="KW-1003">Cell membrane</keyword>
<evidence type="ECO:0000256" key="8">
    <source>
        <dbReference type="ARBA" id="ARBA00022967"/>
    </source>
</evidence>
<dbReference type="FunFam" id="3.40.50.300:FF:000589">
    <property type="entry name" value="ABC transporter, ATP-binding subunit"/>
    <property type="match status" value="1"/>
</dbReference>
<evidence type="ECO:0000256" key="9">
    <source>
        <dbReference type="ARBA" id="ARBA00023136"/>
    </source>
</evidence>
<dbReference type="SUPFAM" id="SSF52540">
    <property type="entry name" value="P-loop containing nucleoside triphosphate hydrolases"/>
    <property type="match status" value="1"/>
</dbReference>
<dbReference type="Pfam" id="PF00005">
    <property type="entry name" value="ABC_tran"/>
    <property type="match status" value="1"/>
</dbReference>
<keyword evidence="3" id="KW-0813">Transport</keyword>
<comment type="similarity">
    <text evidence="2">Belongs to the ABC transporter superfamily.</text>
</comment>
<reference evidence="11" key="1">
    <citation type="journal article" date="2021" name="bioRxiv">
        <title>Unraveling nitrogen, sulfur and carbon metabolic pathways and microbial community transcriptional responses to substrate deprivation and toxicity stresses in a bioreactor mimicking anoxic brackish coastal sediment conditions.</title>
        <authorList>
            <person name="Martins P.D."/>
            <person name="Echeveste M.J."/>
            <person name="Arshad A."/>
            <person name="Kurth J."/>
            <person name="Ouboter H."/>
            <person name="Jetten M.S.M."/>
            <person name="Welte C.U."/>
        </authorList>
    </citation>
    <scope>NUCLEOTIDE SEQUENCE</scope>
    <source>
        <strain evidence="11">MAG_39</strain>
    </source>
</reference>
<dbReference type="InterPro" id="IPR003439">
    <property type="entry name" value="ABC_transporter-like_ATP-bd"/>
</dbReference>
<evidence type="ECO:0000256" key="4">
    <source>
        <dbReference type="ARBA" id="ARBA00022458"/>
    </source>
</evidence>
<evidence type="ECO:0000256" key="7">
    <source>
        <dbReference type="ARBA" id="ARBA00022840"/>
    </source>
</evidence>
<evidence type="ECO:0000313" key="11">
    <source>
        <dbReference type="EMBL" id="MBZ0155366.1"/>
    </source>
</evidence>
<dbReference type="GO" id="GO:0005524">
    <property type="term" value="F:ATP binding"/>
    <property type="evidence" value="ECO:0007669"/>
    <property type="project" value="UniProtKB-KW"/>
</dbReference>
<keyword evidence="7 11" id="KW-0067">ATP-binding</keyword>
<comment type="subcellular location">
    <subcellularLocation>
        <location evidence="1">Cell membrane</location>
    </subcellularLocation>
</comment>
<feature type="domain" description="ABC transporter" evidence="10">
    <location>
        <begin position="4"/>
        <end position="234"/>
    </location>
</feature>
<comment type="caution">
    <text evidence="11">The sequence shown here is derived from an EMBL/GenBank/DDBJ whole genome shotgun (WGS) entry which is preliminary data.</text>
</comment>
<name>A0A953J347_9BACT</name>
<evidence type="ECO:0000259" key="10">
    <source>
        <dbReference type="PROSITE" id="PS50893"/>
    </source>
</evidence>
<dbReference type="PANTHER" id="PTHR42711:SF5">
    <property type="entry name" value="ABC TRANSPORTER ATP-BINDING PROTEIN NATA"/>
    <property type="match status" value="1"/>
</dbReference>
<dbReference type="SMART" id="SM00382">
    <property type="entry name" value="AAA"/>
    <property type="match status" value="1"/>
</dbReference>
<dbReference type="PANTHER" id="PTHR42711">
    <property type="entry name" value="ABC TRANSPORTER ATP-BINDING PROTEIN"/>
    <property type="match status" value="1"/>
</dbReference>
<gene>
    <name evidence="11" type="ORF">K8I29_04015</name>
</gene>
<dbReference type="Gene3D" id="3.40.50.300">
    <property type="entry name" value="P-loop containing nucleotide triphosphate hydrolases"/>
    <property type="match status" value="1"/>
</dbReference>
<dbReference type="PROSITE" id="PS50893">
    <property type="entry name" value="ABC_TRANSPORTER_2"/>
    <property type="match status" value="1"/>
</dbReference>
<dbReference type="AlphaFoldDB" id="A0A953J347"/>
<keyword evidence="6" id="KW-0547">Nucleotide-binding</keyword>
<evidence type="ECO:0000256" key="5">
    <source>
        <dbReference type="ARBA" id="ARBA00022475"/>
    </source>
</evidence>
<accession>A0A953J347</accession>
<organism evidence="11 12">
    <name type="scientific">Candidatus Nitrobium versatile</name>
    <dbReference type="NCBI Taxonomy" id="2884831"/>
    <lineage>
        <taxon>Bacteria</taxon>
        <taxon>Pseudomonadati</taxon>
        <taxon>Nitrospirota</taxon>
        <taxon>Nitrospiria</taxon>
        <taxon>Nitrospirales</taxon>
        <taxon>Nitrospiraceae</taxon>
        <taxon>Candidatus Nitrobium</taxon>
    </lineage>
</organism>
<evidence type="ECO:0000256" key="6">
    <source>
        <dbReference type="ARBA" id="ARBA00022741"/>
    </source>
</evidence>
<keyword evidence="4" id="KW-0536">Nodulation</keyword>
<dbReference type="GO" id="GO:0016887">
    <property type="term" value="F:ATP hydrolysis activity"/>
    <property type="evidence" value="ECO:0007669"/>
    <property type="project" value="InterPro"/>
</dbReference>